<reference evidence="1 2" key="1">
    <citation type="submission" date="2017-10" db="EMBL/GenBank/DDBJ databases">
        <title>Genomics of the genus Arcobacter.</title>
        <authorList>
            <person name="Perez-Cataluna A."/>
            <person name="Figueras M.J."/>
        </authorList>
    </citation>
    <scope>NUCLEOTIDE SEQUENCE [LARGE SCALE GENOMIC DNA]</scope>
    <source>
        <strain evidence="1 2">DSM 24636</strain>
    </source>
</reference>
<dbReference type="OrthoDB" id="5348991at2"/>
<evidence type="ECO:0000313" key="1">
    <source>
        <dbReference type="EMBL" id="RXJ64409.1"/>
    </source>
</evidence>
<gene>
    <name evidence="1" type="ORF">CRV06_00175</name>
</gene>
<sequence>MRKIVYSTLFLVFIIGSFTGCSLRSEELVELKPDLKNLTKRANSAIERRGIPQAEVKVFLNKNYPILMENFKDYDIQIKYENSVTVVLVCQENRALFEDLSCDIRIDYDYTNENLQCAFYVKNPSCEE</sequence>
<evidence type="ECO:0008006" key="3">
    <source>
        <dbReference type="Google" id="ProtNLM"/>
    </source>
</evidence>
<dbReference type="EMBL" id="PDKO01000001">
    <property type="protein sequence ID" value="RXJ64409.1"/>
    <property type="molecule type" value="Genomic_DNA"/>
</dbReference>
<evidence type="ECO:0000313" key="2">
    <source>
        <dbReference type="Proteomes" id="UP000290191"/>
    </source>
</evidence>
<accession>A0A4Q0Y6B9</accession>
<dbReference type="RefSeq" id="WP_129080850.1">
    <property type="nucleotide sequence ID" value="NZ_CP041070.1"/>
</dbReference>
<protein>
    <recommendedName>
        <fullName evidence="3">Lipoprotein</fullName>
    </recommendedName>
</protein>
<dbReference type="STRING" id="877500.GCA_000935065_02719"/>
<dbReference type="Proteomes" id="UP000290191">
    <property type="component" value="Unassembled WGS sequence"/>
</dbReference>
<keyword evidence="2" id="KW-1185">Reference proteome</keyword>
<name>A0A4Q0Y6B9_9BACT</name>
<organism evidence="1 2">
    <name type="scientific">Halarcobacter anaerophilus</name>
    <dbReference type="NCBI Taxonomy" id="877500"/>
    <lineage>
        <taxon>Bacteria</taxon>
        <taxon>Pseudomonadati</taxon>
        <taxon>Campylobacterota</taxon>
        <taxon>Epsilonproteobacteria</taxon>
        <taxon>Campylobacterales</taxon>
        <taxon>Arcobacteraceae</taxon>
        <taxon>Halarcobacter</taxon>
    </lineage>
</organism>
<dbReference type="PROSITE" id="PS51257">
    <property type="entry name" value="PROKAR_LIPOPROTEIN"/>
    <property type="match status" value="1"/>
</dbReference>
<comment type="caution">
    <text evidence="1">The sequence shown here is derived from an EMBL/GenBank/DDBJ whole genome shotgun (WGS) entry which is preliminary data.</text>
</comment>
<proteinExistence type="predicted"/>
<dbReference type="AlphaFoldDB" id="A0A4Q0Y6B9"/>